<feature type="transmembrane region" description="Helical" evidence="1">
    <location>
        <begin position="70"/>
        <end position="95"/>
    </location>
</feature>
<accession>A0A2P1GMA6</accession>
<keyword evidence="1" id="KW-0472">Membrane</keyword>
<proteinExistence type="predicted"/>
<evidence type="ECO:0000256" key="1">
    <source>
        <dbReference type="SAM" id="Phobius"/>
    </source>
</evidence>
<evidence type="ECO:0000313" key="2">
    <source>
        <dbReference type="EMBL" id="AVM87126.1"/>
    </source>
</evidence>
<name>A0A2P1GMA6_9VIRU</name>
<feature type="transmembrane region" description="Helical" evidence="1">
    <location>
        <begin position="31"/>
        <end position="49"/>
    </location>
</feature>
<dbReference type="EMBL" id="MG599873">
    <property type="protein sequence ID" value="AVM87126.1"/>
    <property type="molecule type" value="Genomic_RNA"/>
</dbReference>
<reference evidence="2" key="1">
    <citation type="journal article" date="2018" name="Nature">
        <title>The evolutionary history of vertebrate RNA viruses.</title>
        <authorList>
            <person name="Shi M."/>
            <person name="Lin X.D."/>
            <person name="Chen X."/>
            <person name="Tian J.H."/>
            <person name="Chen L.J."/>
            <person name="Li K."/>
            <person name="Wang W."/>
            <person name="Eden J.S."/>
            <person name="Shen J.J."/>
            <person name="Liu L."/>
            <person name="Holmes E.C."/>
            <person name="Zhang Y.Z."/>
        </authorList>
    </citation>
    <scope>NUCLEOTIDE SEQUENCE</scope>
    <source>
        <strain evidence="2">DSYS3171</strain>
    </source>
</reference>
<protein>
    <submittedName>
        <fullName evidence="2">Uncharacterized protein</fullName>
    </submittedName>
</protein>
<keyword evidence="1" id="KW-1133">Transmembrane helix</keyword>
<sequence length="124" mass="14524">MWLAIWFVCIFLFGCVFLQLAIQHRLTLWDWTVPFVAYFLGFAVFWDQLSTVTWGVKELQVFQPEPTKTLMVLAIVVLVLVIQYFSALFLAYFLLLEPETELDWDDTLEWNAPVYRGPDEPVAV</sequence>
<organism evidence="2">
    <name type="scientific">Wuhan astro-like virus</name>
    <dbReference type="NCBI Taxonomy" id="2116423"/>
    <lineage>
        <taxon>Viruses</taxon>
        <taxon>Riboviria</taxon>
    </lineage>
</organism>
<keyword evidence="1" id="KW-0812">Transmembrane</keyword>